<feature type="compositionally biased region" description="Polar residues" evidence="1">
    <location>
        <begin position="41"/>
        <end position="50"/>
    </location>
</feature>
<dbReference type="AlphaFoldDB" id="A0AAN6JN91"/>
<feature type="compositionally biased region" description="Low complexity" evidence="1">
    <location>
        <begin position="67"/>
        <end position="82"/>
    </location>
</feature>
<evidence type="ECO:0000313" key="3">
    <source>
        <dbReference type="Proteomes" id="UP001176521"/>
    </source>
</evidence>
<feature type="region of interest" description="Disordered" evidence="1">
    <location>
        <begin position="29"/>
        <end position="230"/>
    </location>
</feature>
<sequence length="591" mass="60559">MPSDAKSASAADGVSAPSLVDRLNFHSSGSGGLFIPARAKSTATPRTSLSGVLCRTEKENVRQTPMSAAGASRTAVAASGGSKTPALFVPSPRPAPPSADKGKQKATMRDAHAGAEAGASKLASLVASSSARSKDSTVIILDSSSSSSEDDELPAVINGRSVAIGGGTGGMPRFSASRAAVRARRLDSCNGTSTPKAPASATRRNAPLSTASRSAARGSRASNGSSAAEIIEITDESNELLAPVVSGTHAARRPSPSFASRTAGAAAPPSSADPFWDSLSASELEQLERGPSAAAGPSASTSAARASPSRPRASPAPSSFSSNVGIKRPAAPSPQARPISIIDDDDDDEDAVMLFTPPRPAPSSSKAQTVPPAQKSTTYNDDDIDDAFLNFNDDDDELYAALEESANQSLSTVHAAPRQTASASSGAGMNPSAPLHSSPYGPPQHTPLSALPEDKRRQYLEQFGNPGGDDDDFDEDQAGRKQFTDQENGHEQGPSRYGAAGRGGSGRARGHQEEENEFDDEYGGGWESDEGGRGGVGRGGRGGAGAKRLKTAAYRKPSGSSARGGGRGFTTARKTSWRGRARGRGGYGRGR</sequence>
<accession>A0AAN6JN91</accession>
<feature type="region of interest" description="Disordered" evidence="1">
    <location>
        <begin position="402"/>
        <end position="591"/>
    </location>
</feature>
<feature type="compositionally biased region" description="Gly residues" evidence="1">
    <location>
        <begin position="533"/>
        <end position="545"/>
    </location>
</feature>
<gene>
    <name evidence="2" type="ORF">OC842_006570</name>
</gene>
<feature type="compositionally biased region" description="Low complexity" evidence="1">
    <location>
        <begin position="291"/>
        <end position="322"/>
    </location>
</feature>
<reference evidence="2" key="1">
    <citation type="journal article" date="2023" name="PhytoFront">
        <title>Draft Genome Resources of Seven Strains of Tilletia horrida, Causal Agent of Kernel Smut of Rice.</title>
        <authorList>
            <person name="Khanal S."/>
            <person name="Antony Babu S."/>
            <person name="Zhou X.G."/>
        </authorList>
    </citation>
    <scope>NUCLEOTIDE SEQUENCE</scope>
    <source>
        <strain evidence="2">TX3</strain>
    </source>
</reference>
<organism evidence="2 3">
    <name type="scientific">Tilletia horrida</name>
    <dbReference type="NCBI Taxonomy" id="155126"/>
    <lineage>
        <taxon>Eukaryota</taxon>
        <taxon>Fungi</taxon>
        <taxon>Dikarya</taxon>
        <taxon>Basidiomycota</taxon>
        <taxon>Ustilaginomycotina</taxon>
        <taxon>Exobasidiomycetes</taxon>
        <taxon>Tilletiales</taxon>
        <taxon>Tilletiaceae</taxon>
        <taxon>Tilletia</taxon>
    </lineage>
</organism>
<comment type="caution">
    <text evidence="2">The sequence shown here is derived from an EMBL/GenBank/DDBJ whole genome shotgun (WGS) entry which is preliminary data.</text>
</comment>
<feature type="compositionally biased region" description="Basic and acidic residues" evidence="1">
    <location>
        <begin position="477"/>
        <end position="490"/>
    </location>
</feature>
<evidence type="ECO:0000256" key="1">
    <source>
        <dbReference type="SAM" id="MobiDB-lite"/>
    </source>
</evidence>
<feature type="compositionally biased region" description="Basic and acidic residues" evidence="1">
    <location>
        <begin position="100"/>
        <end position="113"/>
    </location>
</feature>
<dbReference type="EMBL" id="JAPDMQ010000614">
    <property type="protein sequence ID" value="KAK0522101.1"/>
    <property type="molecule type" value="Genomic_DNA"/>
</dbReference>
<name>A0AAN6JN91_9BASI</name>
<feature type="compositionally biased region" description="Low complexity" evidence="1">
    <location>
        <begin position="256"/>
        <end position="274"/>
    </location>
</feature>
<feature type="compositionally biased region" description="Acidic residues" evidence="1">
    <location>
        <begin position="380"/>
        <end position="390"/>
    </location>
</feature>
<protein>
    <submittedName>
        <fullName evidence="2">Uncharacterized protein</fullName>
    </submittedName>
</protein>
<feature type="region of interest" description="Disordered" evidence="1">
    <location>
        <begin position="244"/>
        <end position="390"/>
    </location>
</feature>
<feature type="compositionally biased region" description="Low complexity" evidence="1">
    <location>
        <begin position="117"/>
        <end position="131"/>
    </location>
</feature>
<keyword evidence="3" id="KW-1185">Reference proteome</keyword>
<feature type="compositionally biased region" description="Acidic residues" evidence="1">
    <location>
        <begin position="342"/>
        <end position="351"/>
    </location>
</feature>
<proteinExistence type="predicted"/>
<dbReference type="Proteomes" id="UP001176521">
    <property type="component" value="Unassembled WGS sequence"/>
</dbReference>
<feature type="compositionally biased region" description="Low complexity" evidence="1">
    <location>
        <begin position="211"/>
        <end position="228"/>
    </location>
</feature>
<evidence type="ECO:0000313" key="2">
    <source>
        <dbReference type="EMBL" id="KAK0522101.1"/>
    </source>
</evidence>